<evidence type="ECO:0000256" key="3">
    <source>
        <dbReference type="ARBA" id="ARBA00022695"/>
    </source>
</evidence>
<organism evidence="9 10">
    <name type="scientific">Candidatus Sherwoodlollariibacterium unditelluris</name>
    <dbReference type="NCBI Taxonomy" id="1974757"/>
    <lineage>
        <taxon>Bacteria</taxon>
        <taxon>Pseudomonadati</taxon>
        <taxon>Candidatus Omnitrophota</taxon>
        <taxon>Candidatus Sherwoodlollariibacterium</taxon>
    </lineage>
</organism>
<dbReference type="InterPro" id="IPR050385">
    <property type="entry name" value="Archaeal_FAD_synthase"/>
</dbReference>
<dbReference type="AlphaFoldDB" id="A0A2G9YMW3"/>
<dbReference type="NCBIfam" id="TIGR02199">
    <property type="entry name" value="rfaE_dom_II"/>
    <property type="match status" value="1"/>
</dbReference>
<dbReference type="GO" id="GO:0016779">
    <property type="term" value="F:nucleotidyltransferase activity"/>
    <property type="evidence" value="ECO:0007669"/>
    <property type="project" value="UniProtKB-KW"/>
</dbReference>
<dbReference type="InterPro" id="IPR014729">
    <property type="entry name" value="Rossmann-like_a/b/a_fold"/>
</dbReference>
<gene>
    <name evidence="9" type="primary">rfaE2</name>
    <name evidence="9" type="ORF">COX41_00800</name>
</gene>
<feature type="domain" description="Cytidyltransferase-like" evidence="8">
    <location>
        <begin position="37"/>
        <end position="161"/>
    </location>
</feature>
<keyword evidence="5" id="KW-0067">ATP-binding</keyword>
<keyword evidence="3 9" id="KW-0548">Nucleotidyltransferase</keyword>
<evidence type="ECO:0000256" key="1">
    <source>
        <dbReference type="ARBA" id="ARBA00012519"/>
    </source>
</evidence>
<evidence type="ECO:0000259" key="8">
    <source>
        <dbReference type="Pfam" id="PF01467"/>
    </source>
</evidence>
<evidence type="ECO:0000256" key="5">
    <source>
        <dbReference type="ARBA" id="ARBA00022840"/>
    </source>
</evidence>
<dbReference type="InterPro" id="IPR004821">
    <property type="entry name" value="Cyt_trans-like"/>
</dbReference>
<dbReference type="GO" id="GO:0005524">
    <property type="term" value="F:ATP binding"/>
    <property type="evidence" value="ECO:0007669"/>
    <property type="project" value="UniProtKB-KW"/>
</dbReference>
<evidence type="ECO:0000256" key="6">
    <source>
        <dbReference type="ARBA" id="ARBA00023277"/>
    </source>
</evidence>
<keyword evidence="2 9" id="KW-0808">Transferase</keyword>
<dbReference type="InterPro" id="IPR011914">
    <property type="entry name" value="RfaE_dom_II"/>
</dbReference>
<dbReference type="EC" id="2.7.7.70" evidence="1"/>
<keyword evidence="6" id="KW-0119">Carbohydrate metabolism</keyword>
<dbReference type="PANTHER" id="PTHR43793:SF2">
    <property type="entry name" value="BIFUNCTIONAL PROTEIN HLDE"/>
    <property type="match status" value="1"/>
</dbReference>
<dbReference type="SUPFAM" id="SSF52374">
    <property type="entry name" value="Nucleotidylyl transferase"/>
    <property type="match status" value="1"/>
</dbReference>
<comment type="catalytic activity">
    <reaction evidence="7">
        <text>D-glycero-beta-D-manno-heptose 1-phosphate + ATP + H(+) = ADP-D-glycero-beta-D-manno-heptose + diphosphate</text>
        <dbReference type="Rhea" id="RHEA:27465"/>
        <dbReference type="ChEBI" id="CHEBI:15378"/>
        <dbReference type="ChEBI" id="CHEBI:30616"/>
        <dbReference type="ChEBI" id="CHEBI:33019"/>
        <dbReference type="ChEBI" id="CHEBI:59967"/>
        <dbReference type="ChEBI" id="CHEBI:61593"/>
        <dbReference type="EC" id="2.7.7.70"/>
    </reaction>
</comment>
<dbReference type="EMBL" id="PCRK01000012">
    <property type="protein sequence ID" value="PIP19841.1"/>
    <property type="molecule type" value="Genomic_DNA"/>
</dbReference>
<keyword evidence="4" id="KW-0547">Nucleotide-binding</keyword>
<dbReference type="PANTHER" id="PTHR43793">
    <property type="entry name" value="FAD SYNTHASE"/>
    <property type="match status" value="1"/>
</dbReference>
<evidence type="ECO:0000313" key="9">
    <source>
        <dbReference type="EMBL" id="PIP19841.1"/>
    </source>
</evidence>
<evidence type="ECO:0000256" key="4">
    <source>
        <dbReference type="ARBA" id="ARBA00022741"/>
    </source>
</evidence>
<protein>
    <recommendedName>
        <fullName evidence="1">D-glycero-beta-D-manno-heptose 1-phosphate adenylyltransferase</fullName>
        <ecNumber evidence="1">2.7.7.70</ecNumber>
    </recommendedName>
</protein>
<dbReference type="GO" id="GO:0016773">
    <property type="term" value="F:phosphotransferase activity, alcohol group as acceptor"/>
    <property type="evidence" value="ECO:0007669"/>
    <property type="project" value="InterPro"/>
</dbReference>
<evidence type="ECO:0000256" key="7">
    <source>
        <dbReference type="ARBA" id="ARBA00047428"/>
    </source>
</evidence>
<comment type="caution">
    <text evidence="9">The sequence shown here is derived from an EMBL/GenBank/DDBJ whole genome shotgun (WGS) entry which is preliminary data.</text>
</comment>
<accession>A0A2G9YMW3</accession>
<dbReference type="NCBIfam" id="TIGR00125">
    <property type="entry name" value="cyt_tran_rel"/>
    <property type="match status" value="1"/>
</dbReference>
<proteinExistence type="predicted"/>
<dbReference type="Proteomes" id="UP000231292">
    <property type="component" value="Unassembled WGS sequence"/>
</dbReference>
<evidence type="ECO:0000313" key="10">
    <source>
        <dbReference type="Proteomes" id="UP000231292"/>
    </source>
</evidence>
<sequence>MRTHRRSQRLLKEKIKSLTLLKKLLFRLKRQGKKVVFTNGCFDILHCGHAKYLEAAKRKGDILVVAINSDASVKRIKAKTRPIVGERNRLSLVAALESVDFVIMFKEDTPLKVIKEIRPDILVKGADWTKDEIVGGNFVNSYGGKVKTIKLTKGLSTTNLIKKIVKTN</sequence>
<name>A0A2G9YMW3_9BACT</name>
<dbReference type="Gene3D" id="3.40.50.620">
    <property type="entry name" value="HUPs"/>
    <property type="match status" value="1"/>
</dbReference>
<dbReference type="GO" id="GO:0005975">
    <property type="term" value="P:carbohydrate metabolic process"/>
    <property type="evidence" value="ECO:0007669"/>
    <property type="project" value="InterPro"/>
</dbReference>
<dbReference type="Pfam" id="PF01467">
    <property type="entry name" value="CTP_transf_like"/>
    <property type="match status" value="1"/>
</dbReference>
<evidence type="ECO:0000256" key="2">
    <source>
        <dbReference type="ARBA" id="ARBA00022679"/>
    </source>
</evidence>
<reference evidence="9 10" key="1">
    <citation type="submission" date="2017-09" db="EMBL/GenBank/DDBJ databases">
        <title>Depth-based differentiation of microbial function through sediment-hosted aquifers and enrichment of novel symbionts in the deep terrestrial subsurface.</title>
        <authorList>
            <person name="Probst A.J."/>
            <person name="Ladd B."/>
            <person name="Jarett J.K."/>
            <person name="Geller-Mcgrath D.E."/>
            <person name="Sieber C.M."/>
            <person name="Emerson J.B."/>
            <person name="Anantharaman K."/>
            <person name="Thomas B.C."/>
            <person name="Malmstrom R."/>
            <person name="Stieglmeier M."/>
            <person name="Klingl A."/>
            <person name="Woyke T."/>
            <person name="Ryan C.M."/>
            <person name="Banfield J.F."/>
        </authorList>
    </citation>
    <scope>NUCLEOTIDE SEQUENCE [LARGE SCALE GENOMIC DNA]</scope>
    <source>
        <strain evidence="9">CG23_combo_of_CG06-09_8_20_14_all_41_10</strain>
    </source>
</reference>